<keyword evidence="2" id="KW-1185">Reference proteome</keyword>
<dbReference type="InterPro" id="IPR036491">
    <property type="entry name" value="YugN-like_sf"/>
</dbReference>
<dbReference type="Pfam" id="PF08868">
    <property type="entry name" value="YugN"/>
    <property type="match status" value="1"/>
</dbReference>
<reference evidence="1 2" key="1">
    <citation type="submission" date="2020-08" db="EMBL/GenBank/DDBJ databases">
        <title>A Genomic Blueprint of the Chicken Gut Microbiome.</title>
        <authorList>
            <person name="Gilroy R."/>
            <person name="Ravi A."/>
            <person name="Getino M."/>
            <person name="Pursley I."/>
            <person name="Horton D.L."/>
            <person name="Alikhan N.-F."/>
            <person name="Baker D."/>
            <person name="Gharbi K."/>
            <person name="Hall N."/>
            <person name="Watson M."/>
            <person name="Adriaenssens E.M."/>
            <person name="Foster-Nyarko E."/>
            <person name="Jarju S."/>
            <person name="Secka A."/>
            <person name="Antonio M."/>
            <person name="Oren A."/>
            <person name="Chaudhuri R."/>
            <person name="La Ragione R.M."/>
            <person name="Hildebrand F."/>
            <person name="Pallen M.J."/>
        </authorList>
    </citation>
    <scope>NUCLEOTIDE SEQUENCE [LARGE SCALE GENOMIC DNA]</scope>
    <source>
        <strain evidence="1 2">Re31</strain>
    </source>
</reference>
<name>A0ABR8XFH3_9BACL</name>
<dbReference type="RefSeq" id="WP_191708386.1">
    <property type="nucleotide sequence ID" value="NZ_JACSQA010000028.1"/>
</dbReference>
<protein>
    <recommendedName>
        <fullName evidence="3">YugN-like family protein</fullName>
    </recommendedName>
</protein>
<evidence type="ECO:0000313" key="1">
    <source>
        <dbReference type="EMBL" id="MBD8027968.1"/>
    </source>
</evidence>
<sequence>MLKFESELEGKQVEFGSLRDKIKRYGFCLGSYWDYDQGFFDTILYKKNEETIYLRLPFVVTSGMLDSSKAQIQFQTPYVIKHVVNLGLDFDESSLLEATGFSQFQDPVDKDAEIQNKHKWVIAGEQVVDKVLQYIN</sequence>
<dbReference type="InterPro" id="IPR014967">
    <property type="entry name" value="Uncharacterised_YugN-like"/>
</dbReference>
<gene>
    <name evidence="1" type="ORF">H9636_15055</name>
</gene>
<comment type="caution">
    <text evidence="1">The sequence shown here is derived from an EMBL/GenBank/DDBJ whole genome shotgun (WGS) entry which is preliminary data.</text>
</comment>
<evidence type="ECO:0000313" key="2">
    <source>
        <dbReference type="Proteomes" id="UP000640930"/>
    </source>
</evidence>
<evidence type="ECO:0008006" key="3">
    <source>
        <dbReference type="Google" id="ProtNLM"/>
    </source>
</evidence>
<dbReference type="Gene3D" id="3.30.310.100">
    <property type="entry name" value="YugN-like"/>
    <property type="match status" value="1"/>
</dbReference>
<dbReference type="Proteomes" id="UP000640930">
    <property type="component" value="Unassembled WGS sequence"/>
</dbReference>
<accession>A0ABR8XFH3</accession>
<dbReference type="SUPFAM" id="SSF160755">
    <property type="entry name" value="YugN-like"/>
    <property type="match status" value="1"/>
</dbReference>
<organism evidence="1 2">
    <name type="scientific">Ureibacillus galli</name>
    <dbReference type="NCBI Taxonomy" id="2762222"/>
    <lineage>
        <taxon>Bacteria</taxon>
        <taxon>Bacillati</taxon>
        <taxon>Bacillota</taxon>
        <taxon>Bacilli</taxon>
        <taxon>Bacillales</taxon>
        <taxon>Caryophanaceae</taxon>
        <taxon>Ureibacillus</taxon>
    </lineage>
</organism>
<proteinExistence type="predicted"/>
<dbReference type="EMBL" id="JACSQA010000028">
    <property type="protein sequence ID" value="MBD8027968.1"/>
    <property type="molecule type" value="Genomic_DNA"/>
</dbReference>